<keyword evidence="2" id="KW-1185">Reference proteome</keyword>
<accession>A0AAV4PE30</accession>
<evidence type="ECO:0000313" key="1">
    <source>
        <dbReference type="EMBL" id="GIX93342.1"/>
    </source>
</evidence>
<dbReference type="AlphaFoldDB" id="A0AAV4PE30"/>
<name>A0AAV4PE30_9ARAC</name>
<sequence length="97" mass="11385">MTTDNFQAPPCKNDAINIFTHSDHLRVTSLVARPIRKLGTPTRKMIVHHFQNHFGLISASEHVWMDGFLLWRLFLDVLFRKDGTRTLPRYMRFTESS</sequence>
<dbReference type="Proteomes" id="UP001054837">
    <property type="component" value="Unassembled WGS sequence"/>
</dbReference>
<evidence type="ECO:0000313" key="2">
    <source>
        <dbReference type="Proteomes" id="UP001054837"/>
    </source>
</evidence>
<comment type="caution">
    <text evidence="1">The sequence shown here is derived from an EMBL/GenBank/DDBJ whole genome shotgun (WGS) entry which is preliminary data.</text>
</comment>
<protein>
    <submittedName>
        <fullName evidence="1">Uncharacterized protein</fullName>
    </submittedName>
</protein>
<gene>
    <name evidence="1" type="ORF">CDAR_475451</name>
</gene>
<proteinExistence type="predicted"/>
<dbReference type="EMBL" id="BPLQ01002493">
    <property type="protein sequence ID" value="GIX93342.1"/>
    <property type="molecule type" value="Genomic_DNA"/>
</dbReference>
<organism evidence="1 2">
    <name type="scientific">Caerostris darwini</name>
    <dbReference type="NCBI Taxonomy" id="1538125"/>
    <lineage>
        <taxon>Eukaryota</taxon>
        <taxon>Metazoa</taxon>
        <taxon>Ecdysozoa</taxon>
        <taxon>Arthropoda</taxon>
        <taxon>Chelicerata</taxon>
        <taxon>Arachnida</taxon>
        <taxon>Araneae</taxon>
        <taxon>Araneomorphae</taxon>
        <taxon>Entelegynae</taxon>
        <taxon>Araneoidea</taxon>
        <taxon>Araneidae</taxon>
        <taxon>Caerostris</taxon>
    </lineage>
</organism>
<reference evidence="1 2" key="1">
    <citation type="submission" date="2021-06" db="EMBL/GenBank/DDBJ databases">
        <title>Caerostris darwini draft genome.</title>
        <authorList>
            <person name="Kono N."/>
            <person name="Arakawa K."/>
        </authorList>
    </citation>
    <scope>NUCLEOTIDE SEQUENCE [LARGE SCALE GENOMIC DNA]</scope>
</reference>